<dbReference type="InterPro" id="IPR036388">
    <property type="entry name" value="WH-like_DNA-bd_sf"/>
</dbReference>
<dbReference type="GO" id="GO:0030915">
    <property type="term" value="C:Smc5-Smc6 complex"/>
    <property type="evidence" value="ECO:0007669"/>
    <property type="project" value="UniProtKB-UniRule"/>
</dbReference>
<evidence type="ECO:0000256" key="1">
    <source>
        <dbReference type="ARBA" id="ARBA00000900"/>
    </source>
</evidence>
<gene>
    <name evidence="15" type="primary">NDAI0C02390</name>
    <name evidence="15" type="ordered locus">NDAI_0C02390</name>
</gene>
<comment type="subunit">
    <text evidence="13">Component of the Smc5-Smc6 complex.</text>
</comment>
<evidence type="ECO:0000256" key="12">
    <source>
        <dbReference type="ARBA" id="ARBA00023242"/>
    </source>
</evidence>
<evidence type="ECO:0000256" key="9">
    <source>
        <dbReference type="ARBA" id="ARBA00022833"/>
    </source>
</evidence>
<reference evidence="15 16" key="1">
    <citation type="journal article" date="2011" name="Proc. Natl. Acad. Sci. U.S.A.">
        <title>Evolutionary erosion of yeast sex chromosomes by mating-type switching accidents.</title>
        <authorList>
            <person name="Gordon J.L."/>
            <person name="Armisen D."/>
            <person name="Proux-Wera E."/>
            <person name="Oheigeartaigh S.S."/>
            <person name="Byrne K.P."/>
            <person name="Wolfe K.H."/>
        </authorList>
    </citation>
    <scope>NUCLEOTIDE SEQUENCE [LARGE SCALE GENOMIC DNA]</scope>
    <source>
        <strain evidence="16">ATCC 10597 / BCRC 20456 / CBS 421 / NBRC 0211 / NRRL Y-12639</strain>
    </source>
</reference>
<dbReference type="STRING" id="1071378.G0W7Y8"/>
<accession>G0W7Y8</accession>
<sequence length="349" mass="39866">MSVIEPQQVSVERASLTSDELSRYLLQYILSARGVCHENALVLALMRLKVDSNTIDPQWTISDWLTCLNDHVNKINVKLNPLSYKIIRINHGIGKNIVSNKNRQNFGLFETATTMSNRSDVDQDENGNSHVILPESNRFYLYVNLTSSEQTKLATRFSQKEIEFVKWALQKFCEEGNIVKDIGSLSTPSSNLIISEVHRIITGATGNNNLLRWSRYVSFTVGSTQLLQYEHFTAIELESILIKLCEYKWFYRTSQGEYGMDLRCLAELEDYLVSTFGLSKCQNCDKIAVQGVICGSQHCLPSDDRSQLGEVPTELRIWHIDCFQHYISHVSKECDVCRRSLLENGVYMV</sequence>
<feature type="domain" description="Non-structural maintenance of chromosomes element 1 RING C4HC3-type" evidence="14">
    <location>
        <begin position="281"/>
        <end position="337"/>
    </location>
</feature>
<dbReference type="EMBL" id="HE580269">
    <property type="protein sequence ID" value="CCD23899.1"/>
    <property type="molecule type" value="Genomic_DNA"/>
</dbReference>
<evidence type="ECO:0000256" key="7">
    <source>
        <dbReference type="ARBA" id="ARBA00022771"/>
    </source>
</evidence>
<dbReference type="RefSeq" id="XP_003669142.1">
    <property type="nucleotide sequence ID" value="XM_003669094.1"/>
</dbReference>
<evidence type="ECO:0000256" key="4">
    <source>
        <dbReference type="ARBA" id="ARBA00022679"/>
    </source>
</evidence>
<dbReference type="GO" id="GO:0061630">
    <property type="term" value="F:ubiquitin protein ligase activity"/>
    <property type="evidence" value="ECO:0007669"/>
    <property type="project" value="UniProtKB-EC"/>
</dbReference>
<comment type="catalytic activity">
    <reaction evidence="1 13">
        <text>S-ubiquitinyl-[E2 ubiquitin-conjugating enzyme]-L-cysteine + [acceptor protein]-L-lysine = [E2 ubiquitin-conjugating enzyme]-L-cysteine + N(6)-ubiquitinyl-[acceptor protein]-L-lysine.</text>
        <dbReference type="EC" id="2.3.2.27"/>
    </reaction>
</comment>
<dbReference type="OMA" id="KIIRINH"/>
<keyword evidence="11 13" id="KW-0234">DNA repair</keyword>
<dbReference type="Gene3D" id="1.10.10.10">
    <property type="entry name" value="Winged helix-like DNA-binding domain superfamily/Winged helix DNA-binding domain"/>
    <property type="match status" value="1"/>
</dbReference>
<evidence type="ECO:0000256" key="13">
    <source>
        <dbReference type="RuleBase" id="RU368018"/>
    </source>
</evidence>
<keyword evidence="4 13" id="KW-0808">Transferase</keyword>
<dbReference type="Pfam" id="PF07574">
    <property type="entry name" value="SMC_Nse1"/>
    <property type="match status" value="1"/>
</dbReference>
<dbReference type="InterPro" id="IPR011513">
    <property type="entry name" value="Nse1"/>
</dbReference>
<dbReference type="GO" id="GO:0019789">
    <property type="term" value="F:SUMO transferase activity"/>
    <property type="evidence" value="ECO:0007669"/>
    <property type="project" value="EnsemblFungi"/>
</dbReference>
<dbReference type="GO" id="GO:0005634">
    <property type="term" value="C:nucleus"/>
    <property type="evidence" value="ECO:0007669"/>
    <property type="project" value="UniProtKB-SubCell"/>
</dbReference>
<comment type="subcellular location">
    <subcellularLocation>
        <location evidence="2 13">Nucleus</location>
    </subcellularLocation>
</comment>
<keyword evidence="6 13" id="KW-0227">DNA damage</keyword>
<keyword evidence="9 13" id="KW-0862">Zinc</keyword>
<dbReference type="KEGG" id="ndi:NDAI_0C02390"/>
<evidence type="ECO:0000256" key="2">
    <source>
        <dbReference type="ARBA" id="ARBA00004123"/>
    </source>
</evidence>
<dbReference type="GeneID" id="11496741"/>
<keyword evidence="7 13" id="KW-0863">Zinc-finger</keyword>
<keyword evidence="16" id="KW-1185">Reference proteome</keyword>
<comment type="function">
    <text evidence="13">Acts in a DNA repair pathway for removal of UV-induced DNA damage that is distinct from classical nucleotide excision repair and in repair of ionizing radiation damage. Functions in homologous recombination repair of DNA double strand breaks and in recovery of stalled replication forks.</text>
</comment>
<dbReference type="GO" id="GO:0008270">
    <property type="term" value="F:zinc ion binding"/>
    <property type="evidence" value="ECO:0007669"/>
    <property type="project" value="UniProtKB-KW"/>
</dbReference>
<evidence type="ECO:0000256" key="6">
    <source>
        <dbReference type="ARBA" id="ARBA00022763"/>
    </source>
</evidence>
<evidence type="ECO:0000256" key="11">
    <source>
        <dbReference type="ARBA" id="ARBA00023204"/>
    </source>
</evidence>
<name>G0W7Y8_NAUDC</name>
<dbReference type="PANTHER" id="PTHR20973">
    <property type="entry name" value="NON-SMC ELEMENT 1-RELATED"/>
    <property type="match status" value="1"/>
</dbReference>
<comment type="similarity">
    <text evidence="3 13">Belongs to the NSE1 family.</text>
</comment>
<dbReference type="AlphaFoldDB" id="G0W7Y8"/>
<dbReference type="GO" id="GO:0006301">
    <property type="term" value="P:DNA damage tolerance"/>
    <property type="evidence" value="ECO:0007669"/>
    <property type="project" value="EnsemblFungi"/>
</dbReference>
<evidence type="ECO:0000313" key="16">
    <source>
        <dbReference type="Proteomes" id="UP000000689"/>
    </source>
</evidence>
<dbReference type="InterPro" id="IPR014857">
    <property type="entry name" value="Nse1_RING_C4HC3-type"/>
</dbReference>
<evidence type="ECO:0000256" key="3">
    <source>
        <dbReference type="ARBA" id="ARBA00010258"/>
    </source>
</evidence>
<evidence type="ECO:0000256" key="5">
    <source>
        <dbReference type="ARBA" id="ARBA00022723"/>
    </source>
</evidence>
<dbReference type="HOGENOM" id="CLU_826927_0_0_1"/>
<proteinExistence type="inferred from homology"/>
<evidence type="ECO:0000259" key="14">
    <source>
        <dbReference type="Pfam" id="PF08746"/>
    </source>
</evidence>
<dbReference type="PANTHER" id="PTHR20973:SF0">
    <property type="entry name" value="NON-STRUCTURAL MAINTENANCE OF CHROMOSOMES ELEMENT 1 HOMOLOG"/>
    <property type="match status" value="1"/>
</dbReference>
<protein>
    <recommendedName>
        <fullName evidence="13">Non-structural maintenance of chromosomes element 1 homolog</fullName>
        <ecNumber evidence="13">2.3.2.27</ecNumber>
    </recommendedName>
</protein>
<keyword evidence="8 13" id="KW-0833">Ubl conjugation pathway</keyword>
<dbReference type="GO" id="GO:0000724">
    <property type="term" value="P:double-strand break repair via homologous recombination"/>
    <property type="evidence" value="ECO:0007669"/>
    <property type="project" value="TreeGrafter"/>
</dbReference>
<dbReference type="eggNOG" id="KOG4718">
    <property type="taxonomic scope" value="Eukaryota"/>
</dbReference>
<organism evidence="15 16">
    <name type="scientific">Naumovozyma dairenensis (strain ATCC 10597 / BCRC 20456 / CBS 421 / NBRC 0211 / NRRL Y-12639)</name>
    <name type="common">Saccharomyces dairenensis</name>
    <dbReference type="NCBI Taxonomy" id="1071378"/>
    <lineage>
        <taxon>Eukaryota</taxon>
        <taxon>Fungi</taxon>
        <taxon>Dikarya</taxon>
        <taxon>Ascomycota</taxon>
        <taxon>Saccharomycotina</taxon>
        <taxon>Saccharomycetes</taxon>
        <taxon>Saccharomycetales</taxon>
        <taxon>Saccharomycetaceae</taxon>
        <taxon>Naumovozyma</taxon>
    </lineage>
</organism>
<dbReference type="Proteomes" id="UP000000689">
    <property type="component" value="Chromosome 3"/>
</dbReference>
<evidence type="ECO:0000256" key="10">
    <source>
        <dbReference type="ARBA" id="ARBA00023172"/>
    </source>
</evidence>
<keyword evidence="10 13" id="KW-0233">DNA recombination</keyword>
<evidence type="ECO:0000256" key="8">
    <source>
        <dbReference type="ARBA" id="ARBA00022786"/>
    </source>
</evidence>
<keyword evidence="5 13" id="KW-0479">Metal-binding</keyword>
<keyword evidence="12 13" id="KW-0539">Nucleus</keyword>
<dbReference type="Pfam" id="PF08746">
    <property type="entry name" value="zf-RING-like"/>
    <property type="match status" value="1"/>
</dbReference>
<dbReference type="EC" id="2.3.2.27" evidence="13"/>
<evidence type="ECO:0000313" key="15">
    <source>
        <dbReference type="EMBL" id="CCD23899.1"/>
    </source>
</evidence>
<dbReference type="OrthoDB" id="185455at2759"/>